<dbReference type="Proteomes" id="UP001283341">
    <property type="component" value="Unassembled WGS sequence"/>
</dbReference>
<evidence type="ECO:0000313" key="1">
    <source>
        <dbReference type="EMBL" id="KAK3312143.1"/>
    </source>
</evidence>
<name>A0AAE0HSK2_9PEZI</name>
<organism evidence="1 2">
    <name type="scientific">Apodospora peruviana</name>
    <dbReference type="NCBI Taxonomy" id="516989"/>
    <lineage>
        <taxon>Eukaryota</taxon>
        <taxon>Fungi</taxon>
        <taxon>Dikarya</taxon>
        <taxon>Ascomycota</taxon>
        <taxon>Pezizomycotina</taxon>
        <taxon>Sordariomycetes</taxon>
        <taxon>Sordariomycetidae</taxon>
        <taxon>Sordariales</taxon>
        <taxon>Lasiosphaeriaceae</taxon>
        <taxon>Apodospora</taxon>
    </lineage>
</organism>
<keyword evidence="2" id="KW-1185">Reference proteome</keyword>
<protein>
    <recommendedName>
        <fullName evidence="3">Ankyrin repeat protein</fullName>
    </recommendedName>
</protein>
<comment type="caution">
    <text evidence="1">The sequence shown here is derived from an EMBL/GenBank/DDBJ whole genome shotgun (WGS) entry which is preliminary data.</text>
</comment>
<dbReference type="EMBL" id="JAUEDM010000009">
    <property type="protein sequence ID" value="KAK3312143.1"/>
    <property type="molecule type" value="Genomic_DNA"/>
</dbReference>
<sequence length="290" mass="31783">MSIVASTLSTGIVTSNMSTGIKTSTLSTITEGFTQGIVVYIGRLGLLNNASDKAKDLLRQQSADVLYNAMPFLIEEHRGFHDVFPFLLLVLGANLVSPDPSSSLLHLAASRGAADTVSFLLGVTGSSSSKGDSWVKQARDIITNPEHYRFKYTVLNVAMMNVFDDKSLPDIILHLSTSVECSKGKKQAQALLNEPIHPIKQCPSELTRLSNLRPWTIHCLIRLGADASQKGVMWGGSSLFTLFDFAFLGPAVTNLSRDEHKRILNLSWSADLEHFLGKPGQQPNKKFIKR</sequence>
<proteinExistence type="predicted"/>
<reference evidence="1" key="1">
    <citation type="journal article" date="2023" name="Mol. Phylogenet. Evol.">
        <title>Genome-scale phylogeny and comparative genomics of the fungal order Sordariales.</title>
        <authorList>
            <person name="Hensen N."/>
            <person name="Bonometti L."/>
            <person name="Westerberg I."/>
            <person name="Brannstrom I.O."/>
            <person name="Guillou S."/>
            <person name="Cros-Aarteil S."/>
            <person name="Calhoun S."/>
            <person name="Haridas S."/>
            <person name="Kuo A."/>
            <person name="Mondo S."/>
            <person name="Pangilinan J."/>
            <person name="Riley R."/>
            <person name="LaButti K."/>
            <person name="Andreopoulos B."/>
            <person name="Lipzen A."/>
            <person name="Chen C."/>
            <person name="Yan M."/>
            <person name="Daum C."/>
            <person name="Ng V."/>
            <person name="Clum A."/>
            <person name="Steindorff A."/>
            <person name="Ohm R.A."/>
            <person name="Martin F."/>
            <person name="Silar P."/>
            <person name="Natvig D.O."/>
            <person name="Lalanne C."/>
            <person name="Gautier V."/>
            <person name="Ament-Velasquez S.L."/>
            <person name="Kruys A."/>
            <person name="Hutchinson M.I."/>
            <person name="Powell A.J."/>
            <person name="Barry K."/>
            <person name="Miller A.N."/>
            <person name="Grigoriev I.V."/>
            <person name="Debuchy R."/>
            <person name="Gladieux P."/>
            <person name="Hiltunen Thoren M."/>
            <person name="Johannesson H."/>
        </authorList>
    </citation>
    <scope>NUCLEOTIDE SEQUENCE</scope>
    <source>
        <strain evidence="1">CBS 118394</strain>
    </source>
</reference>
<reference evidence="1" key="2">
    <citation type="submission" date="2023-06" db="EMBL/GenBank/DDBJ databases">
        <authorList>
            <consortium name="Lawrence Berkeley National Laboratory"/>
            <person name="Haridas S."/>
            <person name="Hensen N."/>
            <person name="Bonometti L."/>
            <person name="Westerberg I."/>
            <person name="Brannstrom I.O."/>
            <person name="Guillou S."/>
            <person name="Cros-Aarteil S."/>
            <person name="Calhoun S."/>
            <person name="Kuo A."/>
            <person name="Mondo S."/>
            <person name="Pangilinan J."/>
            <person name="Riley R."/>
            <person name="Labutti K."/>
            <person name="Andreopoulos B."/>
            <person name="Lipzen A."/>
            <person name="Chen C."/>
            <person name="Yanf M."/>
            <person name="Daum C."/>
            <person name="Ng V."/>
            <person name="Clum A."/>
            <person name="Steindorff A."/>
            <person name="Ohm R."/>
            <person name="Martin F."/>
            <person name="Silar P."/>
            <person name="Natvig D."/>
            <person name="Lalanne C."/>
            <person name="Gautier V."/>
            <person name="Ament-Velasquez S.L."/>
            <person name="Kruys A."/>
            <person name="Hutchinson M.I."/>
            <person name="Powell A.J."/>
            <person name="Barry K."/>
            <person name="Miller A.N."/>
            <person name="Grigoriev I.V."/>
            <person name="Debuchy R."/>
            <person name="Gladieux P."/>
            <person name="Thoren M.H."/>
            <person name="Johannesson H."/>
        </authorList>
    </citation>
    <scope>NUCLEOTIDE SEQUENCE</scope>
    <source>
        <strain evidence="1">CBS 118394</strain>
    </source>
</reference>
<accession>A0AAE0HSK2</accession>
<dbReference type="AlphaFoldDB" id="A0AAE0HSK2"/>
<evidence type="ECO:0008006" key="3">
    <source>
        <dbReference type="Google" id="ProtNLM"/>
    </source>
</evidence>
<gene>
    <name evidence="1" type="ORF">B0H66DRAFT_644431</name>
</gene>
<evidence type="ECO:0000313" key="2">
    <source>
        <dbReference type="Proteomes" id="UP001283341"/>
    </source>
</evidence>